<dbReference type="GO" id="GO:0003735">
    <property type="term" value="F:structural constituent of ribosome"/>
    <property type="evidence" value="ECO:0007669"/>
    <property type="project" value="InterPro"/>
</dbReference>
<proteinExistence type="inferred from homology"/>
<dbReference type="Gene3D" id="6.10.160.10">
    <property type="match status" value="1"/>
</dbReference>
<dbReference type="GO" id="GO:0019843">
    <property type="term" value="F:rRNA binding"/>
    <property type="evidence" value="ECO:0007669"/>
    <property type="project" value="UniProtKB-UniRule"/>
</dbReference>
<dbReference type="PRINTS" id="PR00062">
    <property type="entry name" value="RIBOSOMALL20"/>
</dbReference>
<protein>
    <recommendedName>
        <fullName evidence="4 5">Large ribosomal subunit protein bL20</fullName>
    </recommendedName>
</protein>
<sequence>MTRVKRGVHAAKKRRKTLKYAKGFRWGRKSKERQAREALLHAWTYAFQHRKKKKGEFRALWNTKISGALSQEGISYSKFIGALAKKKILLNRKMLATIAEYHPDVFKNVLAEVK</sequence>
<evidence type="ECO:0000256" key="5">
    <source>
        <dbReference type="HAMAP-Rule" id="MF_00382"/>
    </source>
</evidence>
<dbReference type="PANTHER" id="PTHR10986">
    <property type="entry name" value="39S RIBOSOMAL PROTEIN L20"/>
    <property type="match status" value="1"/>
</dbReference>
<dbReference type="Proteomes" id="UP000177362">
    <property type="component" value="Unassembled WGS sequence"/>
</dbReference>
<organism evidence="7 8">
    <name type="scientific">Candidatus Sungbacteria bacterium RIFCSPHIGHO2_02_FULL_49_12</name>
    <dbReference type="NCBI Taxonomy" id="1802271"/>
    <lineage>
        <taxon>Bacteria</taxon>
        <taxon>Candidatus Sungiibacteriota</taxon>
    </lineage>
</organism>
<dbReference type="AlphaFoldDB" id="A0A1G2KTA7"/>
<gene>
    <name evidence="5" type="primary">rplT</name>
    <name evidence="7" type="ORF">A3C11_03065</name>
</gene>
<keyword evidence="2 5" id="KW-0689">Ribosomal protein</keyword>
<accession>A0A1G2KTA7</accession>
<evidence type="ECO:0000313" key="8">
    <source>
        <dbReference type="Proteomes" id="UP000177362"/>
    </source>
</evidence>
<dbReference type="Pfam" id="PF00453">
    <property type="entry name" value="Ribosomal_L20"/>
    <property type="match status" value="1"/>
</dbReference>
<dbReference type="HAMAP" id="MF_00382">
    <property type="entry name" value="Ribosomal_bL20"/>
    <property type="match status" value="1"/>
</dbReference>
<evidence type="ECO:0000256" key="6">
    <source>
        <dbReference type="RuleBase" id="RU000560"/>
    </source>
</evidence>
<dbReference type="NCBIfam" id="TIGR01032">
    <property type="entry name" value="rplT_bact"/>
    <property type="match status" value="1"/>
</dbReference>
<dbReference type="EMBL" id="MHQJ01000010">
    <property type="protein sequence ID" value="OHA01691.1"/>
    <property type="molecule type" value="Genomic_DNA"/>
</dbReference>
<comment type="similarity">
    <text evidence="1 5 6">Belongs to the bacterial ribosomal protein bL20 family.</text>
</comment>
<evidence type="ECO:0000313" key="7">
    <source>
        <dbReference type="EMBL" id="OHA01691.1"/>
    </source>
</evidence>
<dbReference type="STRING" id="1802271.A3C11_03065"/>
<dbReference type="GO" id="GO:0005840">
    <property type="term" value="C:ribosome"/>
    <property type="evidence" value="ECO:0007669"/>
    <property type="project" value="UniProtKB-KW"/>
</dbReference>
<evidence type="ECO:0000256" key="1">
    <source>
        <dbReference type="ARBA" id="ARBA00007698"/>
    </source>
</evidence>
<dbReference type="CDD" id="cd07026">
    <property type="entry name" value="Ribosomal_L20"/>
    <property type="match status" value="1"/>
</dbReference>
<dbReference type="GO" id="GO:0006412">
    <property type="term" value="P:translation"/>
    <property type="evidence" value="ECO:0007669"/>
    <property type="project" value="InterPro"/>
</dbReference>
<comment type="function">
    <text evidence="5 6">Binds directly to 23S ribosomal RNA and is necessary for the in vitro assembly process of the 50S ribosomal subunit. It is not involved in the protein synthesizing functions of that subunit.</text>
</comment>
<comment type="caution">
    <text evidence="7">The sequence shown here is derived from an EMBL/GenBank/DDBJ whole genome shotgun (WGS) entry which is preliminary data.</text>
</comment>
<dbReference type="SUPFAM" id="SSF74731">
    <property type="entry name" value="Ribosomal protein L20"/>
    <property type="match status" value="1"/>
</dbReference>
<name>A0A1G2KTA7_9BACT</name>
<keyword evidence="3 5" id="KW-0687">Ribonucleoprotein</keyword>
<keyword evidence="5 6" id="KW-0699">rRNA-binding</keyword>
<keyword evidence="5 6" id="KW-0694">RNA-binding</keyword>
<dbReference type="GO" id="GO:0000027">
    <property type="term" value="P:ribosomal large subunit assembly"/>
    <property type="evidence" value="ECO:0007669"/>
    <property type="project" value="UniProtKB-UniRule"/>
</dbReference>
<dbReference type="GO" id="GO:1990904">
    <property type="term" value="C:ribonucleoprotein complex"/>
    <property type="evidence" value="ECO:0007669"/>
    <property type="project" value="UniProtKB-KW"/>
</dbReference>
<dbReference type="Gene3D" id="1.10.1900.20">
    <property type="entry name" value="Ribosomal protein L20"/>
    <property type="match status" value="1"/>
</dbReference>
<evidence type="ECO:0000256" key="2">
    <source>
        <dbReference type="ARBA" id="ARBA00022980"/>
    </source>
</evidence>
<evidence type="ECO:0000256" key="3">
    <source>
        <dbReference type="ARBA" id="ARBA00023274"/>
    </source>
</evidence>
<dbReference type="InterPro" id="IPR005813">
    <property type="entry name" value="Ribosomal_bL20"/>
</dbReference>
<evidence type="ECO:0000256" key="4">
    <source>
        <dbReference type="ARBA" id="ARBA00035172"/>
    </source>
</evidence>
<reference evidence="7 8" key="1">
    <citation type="journal article" date="2016" name="Nat. Commun.">
        <title>Thousands of microbial genomes shed light on interconnected biogeochemical processes in an aquifer system.</title>
        <authorList>
            <person name="Anantharaman K."/>
            <person name="Brown C.T."/>
            <person name="Hug L.A."/>
            <person name="Sharon I."/>
            <person name="Castelle C.J."/>
            <person name="Probst A.J."/>
            <person name="Thomas B.C."/>
            <person name="Singh A."/>
            <person name="Wilkins M.J."/>
            <person name="Karaoz U."/>
            <person name="Brodie E.L."/>
            <person name="Williams K.H."/>
            <person name="Hubbard S.S."/>
            <person name="Banfield J.F."/>
        </authorList>
    </citation>
    <scope>NUCLEOTIDE SEQUENCE [LARGE SCALE GENOMIC DNA]</scope>
</reference>
<dbReference type="InterPro" id="IPR035566">
    <property type="entry name" value="Ribosomal_protein_bL20_C"/>
</dbReference>
<dbReference type="FunFam" id="1.10.1900.20:FF:000001">
    <property type="entry name" value="50S ribosomal protein L20"/>
    <property type="match status" value="1"/>
</dbReference>